<dbReference type="PANTHER" id="PTHR24276">
    <property type="entry name" value="POLYSERASE-RELATED"/>
    <property type="match status" value="1"/>
</dbReference>
<comment type="similarity">
    <text evidence="2">Belongs to the peptidase S1 family.</text>
</comment>
<dbReference type="PANTHER" id="PTHR24276:SF98">
    <property type="entry name" value="FI18310P1-RELATED"/>
    <property type="match status" value="1"/>
</dbReference>
<evidence type="ECO:0000256" key="8">
    <source>
        <dbReference type="RuleBase" id="RU363034"/>
    </source>
</evidence>
<dbReference type="Pfam" id="PF00089">
    <property type="entry name" value="Trypsin"/>
    <property type="match status" value="1"/>
</dbReference>
<dbReference type="PROSITE" id="PS50240">
    <property type="entry name" value="TRYPSIN_DOM"/>
    <property type="match status" value="1"/>
</dbReference>
<dbReference type="SMART" id="SM00020">
    <property type="entry name" value="Tryp_SPc"/>
    <property type="match status" value="1"/>
</dbReference>
<evidence type="ECO:0000313" key="11">
    <source>
        <dbReference type="EMBL" id="TDH68918.1"/>
    </source>
</evidence>
<organism evidence="11 12">
    <name type="scientific">Bremia lactucae</name>
    <name type="common">Lettuce downy mildew</name>
    <dbReference type="NCBI Taxonomy" id="4779"/>
    <lineage>
        <taxon>Eukaryota</taxon>
        <taxon>Sar</taxon>
        <taxon>Stramenopiles</taxon>
        <taxon>Oomycota</taxon>
        <taxon>Peronosporomycetes</taxon>
        <taxon>Peronosporales</taxon>
        <taxon>Peronosporaceae</taxon>
        <taxon>Bremia</taxon>
    </lineage>
</organism>
<evidence type="ECO:0000256" key="9">
    <source>
        <dbReference type="SAM" id="MobiDB-lite"/>
    </source>
</evidence>
<keyword evidence="8" id="KW-0378">Hydrolase</keyword>
<dbReference type="Proteomes" id="UP000294530">
    <property type="component" value="Unassembled WGS sequence"/>
</dbReference>
<dbReference type="CDD" id="cd00190">
    <property type="entry name" value="Tryp_SPc"/>
    <property type="match status" value="1"/>
</dbReference>
<feature type="region of interest" description="Disordered" evidence="9">
    <location>
        <begin position="313"/>
        <end position="348"/>
    </location>
</feature>
<dbReference type="EMBL" id="SHOA02000016">
    <property type="protein sequence ID" value="TDH68918.1"/>
    <property type="molecule type" value="Genomic_DNA"/>
</dbReference>
<dbReference type="AlphaFoldDB" id="A0A976FLK7"/>
<dbReference type="InterPro" id="IPR001314">
    <property type="entry name" value="Peptidase_S1A"/>
</dbReference>
<protein>
    <recommendedName>
        <fullName evidence="10">Peptidase S1 domain-containing protein</fullName>
    </recommendedName>
</protein>
<evidence type="ECO:0000313" key="12">
    <source>
        <dbReference type="Proteomes" id="UP000294530"/>
    </source>
</evidence>
<evidence type="ECO:0000256" key="3">
    <source>
        <dbReference type="ARBA" id="ARBA00022525"/>
    </source>
</evidence>
<keyword evidence="3" id="KW-0964">Secreted</keyword>
<keyword evidence="4" id="KW-0732">Signal</keyword>
<dbReference type="PRINTS" id="PR00722">
    <property type="entry name" value="CHYMOTRYPSIN"/>
</dbReference>
<dbReference type="Gene3D" id="2.40.10.10">
    <property type="entry name" value="Trypsin-like serine proteases"/>
    <property type="match status" value="1"/>
</dbReference>
<comment type="subcellular location">
    <subcellularLocation>
        <location evidence="1">Secreted</location>
    </subcellularLocation>
</comment>
<dbReference type="InterPro" id="IPR050430">
    <property type="entry name" value="Peptidase_S1"/>
</dbReference>
<keyword evidence="6" id="KW-1015">Disulfide bond</keyword>
<keyword evidence="12" id="KW-1185">Reference proteome</keyword>
<keyword evidence="8" id="KW-0645">Protease</keyword>
<name>A0A976FLK7_BRELC</name>
<dbReference type="InterPro" id="IPR018114">
    <property type="entry name" value="TRYPSIN_HIS"/>
</dbReference>
<dbReference type="PROSITE" id="PS00135">
    <property type="entry name" value="TRYPSIN_SER"/>
    <property type="match status" value="1"/>
</dbReference>
<gene>
    <name evidence="11" type="ORF">CCR75_000272</name>
</gene>
<feature type="domain" description="Peptidase S1" evidence="10">
    <location>
        <begin position="36"/>
        <end position="259"/>
    </location>
</feature>
<dbReference type="InterPro" id="IPR009003">
    <property type="entry name" value="Peptidase_S1_PA"/>
</dbReference>
<sequence>MRVAHMSAFVAAMGTLSASAKEYSFSEISTNEKNFIFGGTEADINDFPFVANLVDNLLQQPFCVGTLISKQYILTAGHCIRSDTFGIIARFGRNESTGVEAFSVPVVEGFRHPMYRKKTHLYDVGLLKLERPIDRPFAQPCAPDGSDNMVGTMATTVGWGKTEKSGKLASRILRRLTLPIISNAECGKYPKYVGRITEGMLCAGTGRGRDTCNGDSGGPLIVDGNILVGFVSWGSTCGEQPAVFTRITYVFDYIRDILRGGDGVDFFEPTSESNSGSQEPFYALKFPKSLDKDLTKQMSMLMEMVQSSVGSKSSDLAGLLEGNGIDDPSGDGLEPEGFPETSKQPSPK</sequence>
<dbReference type="PROSITE" id="PS00134">
    <property type="entry name" value="TRYPSIN_HIS"/>
    <property type="match status" value="1"/>
</dbReference>
<keyword evidence="8" id="KW-0720">Serine protease</keyword>
<evidence type="ECO:0000256" key="2">
    <source>
        <dbReference type="ARBA" id="ARBA00007664"/>
    </source>
</evidence>
<evidence type="ECO:0000256" key="1">
    <source>
        <dbReference type="ARBA" id="ARBA00004613"/>
    </source>
</evidence>
<dbReference type="InterPro" id="IPR001254">
    <property type="entry name" value="Trypsin_dom"/>
</dbReference>
<dbReference type="GeneID" id="94344051"/>
<dbReference type="InterPro" id="IPR033116">
    <property type="entry name" value="TRYPSIN_SER"/>
</dbReference>
<reference evidence="11 12" key="1">
    <citation type="journal article" date="2021" name="Genome Biol.">
        <title>AFLAP: assembly-free linkage analysis pipeline using k-mers from genome sequencing data.</title>
        <authorList>
            <person name="Fletcher K."/>
            <person name="Zhang L."/>
            <person name="Gil J."/>
            <person name="Han R."/>
            <person name="Cavanaugh K."/>
            <person name="Michelmore R."/>
        </authorList>
    </citation>
    <scope>NUCLEOTIDE SEQUENCE [LARGE SCALE GENOMIC DNA]</scope>
    <source>
        <strain evidence="11 12">SF5</strain>
    </source>
</reference>
<keyword evidence="5" id="KW-0843">Virulence</keyword>
<dbReference type="OrthoDB" id="120597at2759"/>
<dbReference type="KEGG" id="blac:94344051"/>
<dbReference type="FunFam" id="2.40.10.10:FF:000002">
    <property type="entry name" value="Transmembrane protease serine"/>
    <property type="match status" value="1"/>
</dbReference>
<evidence type="ECO:0000256" key="6">
    <source>
        <dbReference type="ARBA" id="ARBA00023157"/>
    </source>
</evidence>
<dbReference type="InterPro" id="IPR043504">
    <property type="entry name" value="Peptidase_S1_PA_chymotrypsin"/>
</dbReference>
<dbReference type="GO" id="GO:0004252">
    <property type="term" value="F:serine-type endopeptidase activity"/>
    <property type="evidence" value="ECO:0007669"/>
    <property type="project" value="InterPro"/>
</dbReference>
<comment type="caution">
    <text evidence="11">The sequence shown here is derived from an EMBL/GenBank/DDBJ whole genome shotgun (WGS) entry which is preliminary data.</text>
</comment>
<dbReference type="GO" id="GO:0006508">
    <property type="term" value="P:proteolysis"/>
    <property type="evidence" value="ECO:0007669"/>
    <property type="project" value="UniProtKB-KW"/>
</dbReference>
<accession>A0A976FLK7</accession>
<evidence type="ECO:0000256" key="5">
    <source>
        <dbReference type="ARBA" id="ARBA00023026"/>
    </source>
</evidence>
<evidence type="ECO:0000259" key="10">
    <source>
        <dbReference type="PROSITE" id="PS50240"/>
    </source>
</evidence>
<dbReference type="RefSeq" id="XP_067818417.1">
    <property type="nucleotide sequence ID" value="XM_067958380.1"/>
</dbReference>
<dbReference type="GO" id="GO:0005576">
    <property type="term" value="C:extracellular region"/>
    <property type="evidence" value="ECO:0007669"/>
    <property type="project" value="UniProtKB-SubCell"/>
</dbReference>
<dbReference type="SUPFAM" id="SSF50494">
    <property type="entry name" value="Trypsin-like serine proteases"/>
    <property type="match status" value="1"/>
</dbReference>
<keyword evidence="7" id="KW-0325">Glycoprotein</keyword>
<evidence type="ECO:0000256" key="7">
    <source>
        <dbReference type="ARBA" id="ARBA00023180"/>
    </source>
</evidence>
<evidence type="ECO:0000256" key="4">
    <source>
        <dbReference type="ARBA" id="ARBA00022729"/>
    </source>
</evidence>
<proteinExistence type="inferred from homology"/>